<dbReference type="InterPro" id="IPR008462">
    <property type="entry name" value="CsbD"/>
</dbReference>
<evidence type="ECO:0000259" key="3">
    <source>
        <dbReference type="Pfam" id="PF19029"/>
    </source>
</evidence>
<comment type="similarity">
    <text evidence="1">Belongs to the UPF0337 (CsbD) family.</text>
</comment>
<accession>A0ABW4N5E6</accession>
<dbReference type="PANTHER" id="PTHR34977">
    <property type="entry name" value="UPF0337 PROTEIN YJBJ"/>
    <property type="match status" value="1"/>
</dbReference>
<dbReference type="RefSeq" id="WP_377281947.1">
    <property type="nucleotide sequence ID" value="NZ_JBHRSI010000005.1"/>
</dbReference>
<evidence type="ECO:0000313" key="5">
    <source>
        <dbReference type="Proteomes" id="UP001597237"/>
    </source>
</evidence>
<gene>
    <name evidence="4" type="ORF">ACFSC0_16415</name>
</gene>
<feature type="domain" description="CsbD-like" evidence="2">
    <location>
        <begin position="7"/>
        <end position="57"/>
    </location>
</feature>
<reference evidence="5" key="1">
    <citation type="journal article" date="2019" name="Int. J. Syst. Evol. Microbiol.">
        <title>The Global Catalogue of Microorganisms (GCM) 10K type strain sequencing project: providing services to taxonomists for standard genome sequencing and annotation.</title>
        <authorList>
            <consortium name="The Broad Institute Genomics Platform"/>
            <consortium name="The Broad Institute Genome Sequencing Center for Infectious Disease"/>
            <person name="Wu L."/>
            <person name="Ma J."/>
        </authorList>
    </citation>
    <scope>NUCLEOTIDE SEQUENCE [LARGE SCALE GENOMIC DNA]</scope>
    <source>
        <strain evidence="5">DFY28</strain>
    </source>
</reference>
<feature type="domain" description="DUF883" evidence="3">
    <location>
        <begin position="63"/>
        <end position="89"/>
    </location>
</feature>
<dbReference type="SUPFAM" id="SSF69047">
    <property type="entry name" value="Hypothetical protein YjbJ"/>
    <property type="match status" value="1"/>
</dbReference>
<dbReference type="Pfam" id="PF19029">
    <property type="entry name" value="DUF883_C"/>
    <property type="match status" value="1"/>
</dbReference>
<dbReference type="Gene3D" id="1.10.1470.10">
    <property type="entry name" value="YjbJ"/>
    <property type="match status" value="1"/>
</dbReference>
<dbReference type="InterPro" id="IPR050423">
    <property type="entry name" value="UPF0337_stress_rsp"/>
</dbReference>
<sequence>MTIDETRAEGAVNTTTGKVQDAIGALKGDLKMQAEGKIRQVRGAAQQAYGKVSEQAEVTRSQADEFIRTRPYESVAIAAGVGLLLGLLLRR</sequence>
<evidence type="ECO:0000313" key="4">
    <source>
        <dbReference type="EMBL" id="MFD1784988.1"/>
    </source>
</evidence>
<organism evidence="4 5">
    <name type="scientific">Phenylobacterium terrae</name>
    <dbReference type="NCBI Taxonomy" id="2665495"/>
    <lineage>
        <taxon>Bacteria</taxon>
        <taxon>Pseudomonadati</taxon>
        <taxon>Pseudomonadota</taxon>
        <taxon>Alphaproteobacteria</taxon>
        <taxon>Caulobacterales</taxon>
        <taxon>Caulobacteraceae</taxon>
        <taxon>Phenylobacterium</taxon>
    </lineage>
</organism>
<name>A0ABW4N5E6_9CAUL</name>
<dbReference type="InterPro" id="IPR043605">
    <property type="entry name" value="DUF883_C"/>
</dbReference>
<protein>
    <submittedName>
        <fullName evidence="4">CsbD family protein</fullName>
    </submittedName>
</protein>
<evidence type="ECO:0000259" key="2">
    <source>
        <dbReference type="Pfam" id="PF05532"/>
    </source>
</evidence>
<evidence type="ECO:0000256" key="1">
    <source>
        <dbReference type="ARBA" id="ARBA00009129"/>
    </source>
</evidence>
<dbReference type="Pfam" id="PF05532">
    <property type="entry name" value="CsbD"/>
    <property type="match status" value="1"/>
</dbReference>
<proteinExistence type="inferred from homology"/>
<comment type="caution">
    <text evidence="4">The sequence shown here is derived from an EMBL/GenBank/DDBJ whole genome shotgun (WGS) entry which is preliminary data.</text>
</comment>
<dbReference type="EMBL" id="JBHUEY010000006">
    <property type="protein sequence ID" value="MFD1784988.1"/>
    <property type="molecule type" value="Genomic_DNA"/>
</dbReference>
<dbReference type="Proteomes" id="UP001597237">
    <property type="component" value="Unassembled WGS sequence"/>
</dbReference>
<dbReference type="InterPro" id="IPR036629">
    <property type="entry name" value="YjbJ_sf"/>
</dbReference>
<dbReference type="PANTHER" id="PTHR34977:SF1">
    <property type="entry name" value="UPF0337 PROTEIN YJBJ"/>
    <property type="match status" value="1"/>
</dbReference>
<keyword evidence="5" id="KW-1185">Reference proteome</keyword>